<dbReference type="InterPro" id="IPR051406">
    <property type="entry name" value="PLD_domain"/>
</dbReference>
<proteinExistence type="inferred from homology"/>
<dbReference type="GO" id="GO:0016042">
    <property type="term" value="P:lipid catabolic process"/>
    <property type="evidence" value="ECO:0007669"/>
    <property type="project" value="UniProtKB-KW"/>
</dbReference>
<dbReference type="PANTHER" id="PTHR43856">
    <property type="entry name" value="CARDIOLIPIN HYDROLASE"/>
    <property type="match status" value="1"/>
</dbReference>
<evidence type="ECO:0000256" key="2">
    <source>
        <dbReference type="ARBA" id="ARBA00008664"/>
    </source>
</evidence>
<comment type="caution">
    <text evidence="8">The sequence shown here is derived from an EMBL/GenBank/DDBJ whole genome shotgun (WGS) entry which is preliminary data.</text>
</comment>
<evidence type="ECO:0000256" key="1">
    <source>
        <dbReference type="ARBA" id="ARBA00000798"/>
    </source>
</evidence>
<evidence type="ECO:0000256" key="4">
    <source>
        <dbReference type="ARBA" id="ARBA00022801"/>
    </source>
</evidence>
<evidence type="ECO:0000256" key="6">
    <source>
        <dbReference type="ARBA" id="ARBA00023098"/>
    </source>
</evidence>
<dbReference type="Pfam" id="PF13091">
    <property type="entry name" value="PLDc_2"/>
    <property type="match status" value="1"/>
</dbReference>
<keyword evidence="6" id="KW-0443">Lipid metabolism</keyword>
<organism evidence="8 9">
    <name type="scientific">Nocardioides cavernaquae</name>
    <dbReference type="NCBI Taxonomy" id="2321396"/>
    <lineage>
        <taxon>Bacteria</taxon>
        <taxon>Bacillati</taxon>
        <taxon>Actinomycetota</taxon>
        <taxon>Actinomycetes</taxon>
        <taxon>Propionibacteriales</taxon>
        <taxon>Nocardioidaceae</taxon>
        <taxon>Nocardioides</taxon>
    </lineage>
</organism>
<name>A0A3A5H867_9ACTN</name>
<comment type="similarity">
    <text evidence="2">Belongs to the phospholipase D family.</text>
</comment>
<keyword evidence="9" id="KW-1185">Reference proteome</keyword>
<comment type="catalytic activity">
    <reaction evidence="1">
        <text>a 1,2-diacyl-sn-glycero-3-phosphocholine + H2O = a 1,2-diacyl-sn-glycero-3-phosphate + choline + H(+)</text>
        <dbReference type="Rhea" id="RHEA:14445"/>
        <dbReference type="ChEBI" id="CHEBI:15354"/>
        <dbReference type="ChEBI" id="CHEBI:15377"/>
        <dbReference type="ChEBI" id="CHEBI:15378"/>
        <dbReference type="ChEBI" id="CHEBI:57643"/>
        <dbReference type="ChEBI" id="CHEBI:58608"/>
        <dbReference type="EC" id="3.1.4.4"/>
    </reaction>
</comment>
<dbReference type="Gene3D" id="3.30.870.10">
    <property type="entry name" value="Endonuclease Chain A"/>
    <property type="match status" value="2"/>
</dbReference>
<evidence type="ECO:0000256" key="5">
    <source>
        <dbReference type="ARBA" id="ARBA00022963"/>
    </source>
</evidence>
<accession>A0A3A5H867</accession>
<keyword evidence="4" id="KW-0378">Hydrolase</keyword>
<dbReference type="EC" id="3.1.4.4" evidence="3"/>
<evidence type="ECO:0000313" key="9">
    <source>
        <dbReference type="Proteomes" id="UP000276542"/>
    </source>
</evidence>
<sequence>MSHRGWRAWSSVKRIWTFSVLALLAVIPVVAPHIDEDPRQAPSLRAAALELEATSTDAVSTAPSATLLTNDPQTAPHAISDALVSDIEAVPAGESIDVTTYWISSPRVASALAAAFGRGVQVRILIDGGRRSRSSAARSLDDLLNAVATDSSWLRRTDGAARGAGGIMHEKTYRFSRVGDVPWVTVTGSWNTAESADLGEYAAMLRLAGRQDVYELWSDIAEEQRAGRSAGGVAREYAGADWSAYFLPAADSRATDPVLRRLRSIPSRPGTVVRVAMFSMWGDRAGWLSRRLARMSRGGADITVVAGPTVSRSARSTLRRGGVRVVAGCFRDGDFVHGKDMSASWVRDGVRREWTWIGSDNWTSRGMSSDQAVLGIRDAAVYDQFGAAFARASRRPGGVVGRACPFG</sequence>
<evidence type="ECO:0000313" key="8">
    <source>
        <dbReference type="EMBL" id="RJS46833.1"/>
    </source>
</evidence>
<dbReference type="AlphaFoldDB" id="A0A3A5H867"/>
<dbReference type="SUPFAM" id="SSF56024">
    <property type="entry name" value="Phospholipase D/nuclease"/>
    <property type="match status" value="2"/>
</dbReference>
<evidence type="ECO:0000259" key="7">
    <source>
        <dbReference type="Pfam" id="PF13091"/>
    </source>
</evidence>
<dbReference type="OrthoDB" id="3785182at2"/>
<dbReference type="EMBL" id="QYRP01000002">
    <property type="protein sequence ID" value="RJS46833.1"/>
    <property type="molecule type" value="Genomic_DNA"/>
</dbReference>
<gene>
    <name evidence="8" type="ORF">D4739_11825</name>
</gene>
<dbReference type="GO" id="GO:0016891">
    <property type="term" value="F:RNA endonuclease activity producing 5'-phosphomonoesters, hydrolytic mechanism"/>
    <property type="evidence" value="ECO:0007669"/>
    <property type="project" value="TreeGrafter"/>
</dbReference>
<feature type="domain" description="Phospholipase D-like" evidence="7">
    <location>
        <begin position="92"/>
        <end position="216"/>
    </location>
</feature>
<protein>
    <recommendedName>
        <fullName evidence="3">phospholipase D</fullName>
        <ecNumber evidence="3">3.1.4.4</ecNumber>
    </recommendedName>
</protein>
<keyword evidence="5" id="KW-0442">Lipid degradation</keyword>
<evidence type="ECO:0000256" key="3">
    <source>
        <dbReference type="ARBA" id="ARBA00012027"/>
    </source>
</evidence>
<dbReference type="Proteomes" id="UP000276542">
    <property type="component" value="Unassembled WGS sequence"/>
</dbReference>
<dbReference type="GO" id="GO:0004630">
    <property type="term" value="F:phospholipase D activity"/>
    <property type="evidence" value="ECO:0007669"/>
    <property type="project" value="UniProtKB-EC"/>
</dbReference>
<dbReference type="InterPro" id="IPR025202">
    <property type="entry name" value="PLD-like_dom"/>
</dbReference>
<reference evidence="9" key="1">
    <citation type="submission" date="2018-09" db="EMBL/GenBank/DDBJ databases">
        <authorList>
            <person name="Zhu H."/>
        </authorList>
    </citation>
    <scope>NUCLEOTIDE SEQUENCE [LARGE SCALE GENOMIC DNA]</scope>
    <source>
        <strain evidence="9">K1W22B-1</strain>
    </source>
</reference>
<dbReference type="PANTHER" id="PTHR43856:SF1">
    <property type="entry name" value="MITOCHONDRIAL CARDIOLIPIN HYDROLASE"/>
    <property type="match status" value="1"/>
</dbReference>